<dbReference type="Proteomes" id="UP000198711">
    <property type="component" value="Unassembled WGS sequence"/>
</dbReference>
<dbReference type="Pfam" id="PF13505">
    <property type="entry name" value="OMP_b-brl"/>
    <property type="match status" value="1"/>
</dbReference>
<name>A0A8X8LES4_9BACT</name>
<feature type="chain" id="PRO_5036480006" evidence="2">
    <location>
        <begin position="20"/>
        <end position="193"/>
    </location>
</feature>
<evidence type="ECO:0000256" key="1">
    <source>
        <dbReference type="ARBA" id="ARBA00022729"/>
    </source>
</evidence>
<evidence type="ECO:0000313" key="5">
    <source>
        <dbReference type="Proteomes" id="UP000198711"/>
    </source>
</evidence>
<organism evidence="4 5">
    <name type="scientific">Hydrobacter penzbergensis</name>
    <dbReference type="NCBI Taxonomy" id="1235997"/>
    <lineage>
        <taxon>Bacteria</taxon>
        <taxon>Pseudomonadati</taxon>
        <taxon>Bacteroidota</taxon>
        <taxon>Chitinophagia</taxon>
        <taxon>Chitinophagales</taxon>
        <taxon>Chitinophagaceae</taxon>
        <taxon>Hydrobacter</taxon>
    </lineage>
</organism>
<evidence type="ECO:0000313" key="4">
    <source>
        <dbReference type="EMBL" id="SDX11235.1"/>
    </source>
</evidence>
<protein>
    <submittedName>
        <fullName evidence="4">Outer membrane protein beta-barrel domain-containing protein</fullName>
    </submittedName>
</protein>
<sequence>MRPVLTIVIFVLISMSAKSQVTKGNWLLGGTVNFSSSKTATSYPTPTQETDVDITNVTASPTIGYFLMDKFAAGLKQSFSWNKAQVTTSGGLSSNIRRYTIGPFFRYYFLDAEKPFNLFTEASYQLGVISNTPQTGSIKLLSVAAGPVIYFNSSVGLEFTIGYSQRSEEIKGNYKEDKKSFQIGIGFQIHLNK</sequence>
<reference evidence="4 5" key="1">
    <citation type="submission" date="2016-10" db="EMBL/GenBank/DDBJ databases">
        <authorList>
            <person name="Varghese N."/>
            <person name="Submissions S."/>
        </authorList>
    </citation>
    <scope>NUCLEOTIDE SEQUENCE [LARGE SCALE GENOMIC DNA]</scope>
    <source>
        <strain evidence="4 5">DSM 25353</strain>
    </source>
</reference>
<dbReference type="AlphaFoldDB" id="A0A8X8LES4"/>
<feature type="domain" description="Outer membrane protein beta-barrel" evidence="3">
    <location>
        <begin position="9"/>
        <end position="192"/>
    </location>
</feature>
<evidence type="ECO:0000256" key="2">
    <source>
        <dbReference type="SAM" id="SignalP"/>
    </source>
</evidence>
<accession>A0A8X8LES4</accession>
<comment type="caution">
    <text evidence="4">The sequence shown here is derived from an EMBL/GenBank/DDBJ whole genome shotgun (WGS) entry which is preliminary data.</text>
</comment>
<dbReference type="InterPro" id="IPR011250">
    <property type="entry name" value="OMP/PagP_B-barrel"/>
</dbReference>
<gene>
    <name evidence="4" type="ORF">SAMN05444410_10974</name>
</gene>
<dbReference type="InterPro" id="IPR027385">
    <property type="entry name" value="Beta-barrel_OMP"/>
</dbReference>
<dbReference type="RefSeq" id="WP_092724074.1">
    <property type="nucleotide sequence ID" value="NZ_FNNO01000009.1"/>
</dbReference>
<evidence type="ECO:0000259" key="3">
    <source>
        <dbReference type="Pfam" id="PF13505"/>
    </source>
</evidence>
<proteinExistence type="predicted"/>
<keyword evidence="1 2" id="KW-0732">Signal</keyword>
<feature type="signal peptide" evidence="2">
    <location>
        <begin position="1"/>
        <end position="19"/>
    </location>
</feature>
<keyword evidence="5" id="KW-1185">Reference proteome</keyword>
<dbReference type="Gene3D" id="2.40.160.20">
    <property type="match status" value="1"/>
</dbReference>
<dbReference type="EMBL" id="FNNO01000009">
    <property type="protein sequence ID" value="SDX11235.1"/>
    <property type="molecule type" value="Genomic_DNA"/>
</dbReference>
<dbReference type="SUPFAM" id="SSF56925">
    <property type="entry name" value="OMPA-like"/>
    <property type="match status" value="1"/>
</dbReference>